<evidence type="ECO:0000313" key="2">
    <source>
        <dbReference type="EMBL" id="MDN3241605.1"/>
    </source>
</evidence>
<dbReference type="EMBL" id="JAUEMJ010000005">
    <property type="protein sequence ID" value="MDN3241605.1"/>
    <property type="molecule type" value="Genomic_DNA"/>
</dbReference>
<name>A0ABT7YSN1_9ACTN</name>
<feature type="chain" id="PRO_5046823521" evidence="1">
    <location>
        <begin position="39"/>
        <end position="177"/>
    </location>
</feature>
<evidence type="ECO:0000313" key="3">
    <source>
        <dbReference type="Proteomes" id="UP001171902"/>
    </source>
</evidence>
<dbReference type="Gene3D" id="3.90.1720.10">
    <property type="entry name" value="endopeptidase domain like (from Nostoc punctiforme)"/>
    <property type="match status" value="1"/>
</dbReference>
<dbReference type="RefSeq" id="WP_289958512.1">
    <property type="nucleotide sequence ID" value="NZ_JAUEMJ010000005.1"/>
</dbReference>
<accession>A0ABT7YSN1</accession>
<reference evidence="2" key="1">
    <citation type="submission" date="2023-06" db="EMBL/GenBank/DDBJ databases">
        <title>Gycomyces niveus sp.nov., a novel actinomycete isolated from soil in Shouguang.</title>
        <authorList>
            <person name="Yang X."/>
            <person name="Zhao J."/>
        </authorList>
    </citation>
    <scope>NUCLEOTIDE SEQUENCE</scope>
    <source>
        <strain evidence="2">NEAU C2</strain>
    </source>
</reference>
<keyword evidence="1" id="KW-0732">Signal</keyword>
<dbReference type="NCBIfam" id="TIGR01409">
    <property type="entry name" value="TAT_signal_seq"/>
    <property type="match status" value="1"/>
</dbReference>
<dbReference type="InterPro" id="IPR006311">
    <property type="entry name" value="TAT_signal"/>
</dbReference>
<evidence type="ECO:0000256" key="1">
    <source>
        <dbReference type="SAM" id="SignalP"/>
    </source>
</evidence>
<dbReference type="PROSITE" id="PS51318">
    <property type="entry name" value="TAT"/>
    <property type="match status" value="1"/>
</dbReference>
<feature type="signal peptide" evidence="1">
    <location>
        <begin position="1"/>
        <end position="38"/>
    </location>
</feature>
<dbReference type="Proteomes" id="UP001171902">
    <property type="component" value="Unassembled WGS sequence"/>
</dbReference>
<dbReference type="SUPFAM" id="SSF54001">
    <property type="entry name" value="Cysteine proteinases"/>
    <property type="match status" value="1"/>
</dbReference>
<sequence length="177" mass="20368">MASRSETPNLSRRRLLQAAAIVPAVAIPTLAVASPANAAYQGTIARDEVMTRARNWFTEGVQYDQGSTYPDIEGTHRYRTDCSGFVSMAWHTSTPGHSTRHIPEIAERIQWDQLKPGDVLNSYDNHCMLYHMWESPGWIWIYDLASPASDMRHIKVFTDDLRDQNYIPRRYRNIRDN</sequence>
<keyword evidence="3" id="KW-1185">Reference proteome</keyword>
<proteinExistence type="predicted"/>
<dbReference type="InterPro" id="IPR019546">
    <property type="entry name" value="TAT_signal_bac_arc"/>
</dbReference>
<gene>
    <name evidence="2" type="ORF">QWI33_17915</name>
</gene>
<dbReference type="InterPro" id="IPR038765">
    <property type="entry name" value="Papain-like_cys_pep_sf"/>
</dbReference>
<comment type="caution">
    <text evidence="2">The sequence shown here is derived from an EMBL/GenBank/DDBJ whole genome shotgun (WGS) entry which is preliminary data.</text>
</comment>
<organism evidence="2 3">
    <name type="scientific">Glycomyces tritici</name>
    <dbReference type="NCBI Taxonomy" id="2665176"/>
    <lineage>
        <taxon>Bacteria</taxon>
        <taxon>Bacillati</taxon>
        <taxon>Actinomycetota</taxon>
        <taxon>Actinomycetes</taxon>
        <taxon>Glycomycetales</taxon>
        <taxon>Glycomycetaceae</taxon>
        <taxon>Glycomyces</taxon>
    </lineage>
</organism>
<protein>
    <submittedName>
        <fullName evidence="2">Twin-arginine translocation signal domain-containing protein</fullName>
    </submittedName>
</protein>